<evidence type="ECO:0000313" key="3">
    <source>
        <dbReference type="Proteomes" id="UP000190080"/>
    </source>
</evidence>
<comment type="caution">
    <text evidence="2">The sequence shown here is derived from an EMBL/GenBank/DDBJ whole genome shotgun (WGS) entry which is preliminary data.</text>
</comment>
<dbReference type="AlphaFoldDB" id="A0A1V4IHC3"/>
<dbReference type="Gene3D" id="3.30.70.1290">
    <property type="entry name" value="Transposase IS200-like"/>
    <property type="match status" value="1"/>
</dbReference>
<dbReference type="EMBL" id="MZGV01000046">
    <property type="protein sequence ID" value="OPJ59326.1"/>
    <property type="molecule type" value="Genomic_DNA"/>
</dbReference>
<organism evidence="2 3">
    <name type="scientific">Clostridium oryzae</name>
    <dbReference type="NCBI Taxonomy" id="1450648"/>
    <lineage>
        <taxon>Bacteria</taxon>
        <taxon>Bacillati</taxon>
        <taxon>Bacillota</taxon>
        <taxon>Clostridia</taxon>
        <taxon>Eubacteriales</taxon>
        <taxon>Clostridiaceae</taxon>
        <taxon>Clostridium</taxon>
    </lineage>
</organism>
<evidence type="ECO:0000259" key="1">
    <source>
        <dbReference type="SMART" id="SM01321"/>
    </source>
</evidence>
<dbReference type="RefSeq" id="WP_079426568.1">
    <property type="nucleotide sequence ID" value="NZ_MZGV01000046.1"/>
</dbReference>
<evidence type="ECO:0000313" key="2">
    <source>
        <dbReference type="EMBL" id="OPJ59326.1"/>
    </source>
</evidence>
<dbReference type="GO" id="GO:0006313">
    <property type="term" value="P:DNA transposition"/>
    <property type="evidence" value="ECO:0007669"/>
    <property type="project" value="InterPro"/>
</dbReference>
<dbReference type="InterPro" id="IPR036515">
    <property type="entry name" value="Transposase_17_sf"/>
</dbReference>
<dbReference type="GO" id="GO:0004803">
    <property type="term" value="F:transposase activity"/>
    <property type="evidence" value="ECO:0007669"/>
    <property type="project" value="InterPro"/>
</dbReference>
<reference evidence="2 3" key="1">
    <citation type="submission" date="2017-03" db="EMBL/GenBank/DDBJ databases">
        <title>Genome sequence of Clostridium oryzae DSM 28571.</title>
        <authorList>
            <person name="Poehlein A."/>
            <person name="Daniel R."/>
        </authorList>
    </citation>
    <scope>NUCLEOTIDE SEQUENCE [LARGE SCALE GENOMIC DNA]</scope>
    <source>
        <strain evidence="2 3">DSM 28571</strain>
    </source>
</reference>
<protein>
    <submittedName>
        <fullName evidence="2">Transposase IS200 like protein</fullName>
    </submittedName>
</protein>
<dbReference type="OrthoDB" id="9788881at2"/>
<dbReference type="SUPFAM" id="SSF143422">
    <property type="entry name" value="Transposase IS200-like"/>
    <property type="match status" value="1"/>
</dbReference>
<dbReference type="SUPFAM" id="SSF48295">
    <property type="entry name" value="TrpR-like"/>
    <property type="match status" value="1"/>
</dbReference>
<sequence>MPRGARIKNPQSTFHIMVKSISEINLFRNSEDKDMYLYLLNKYQKIFVFKVYAYCLMSNHAHIIIDCCGADISKIMKSINQCYAIYYNSKYKRHGHLFQDRFKSKIVTDNKYLLALSLYIHNNPKDIIEFKNCIEKYPYSSLGIFLGIAYNRYEIVDTNFILALLDEQKRNSIKKYSYMLKLENSSYILHNVEFETHSTNYNRRDVYLRDFDPDDIIQLISQITGSYINVHLKYIRKNTEQKSICAIVLHSLCNFRHKDICSYFGNSSEASISRLCKTGFNLISNNDKYKNIISSILASTKSA</sequence>
<dbReference type="STRING" id="1450648.CLORY_33350"/>
<dbReference type="SMART" id="SM01321">
    <property type="entry name" value="Y1_Tnp"/>
    <property type="match status" value="1"/>
</dbReference>
<dbReference type="InterPro" id="IPR010921">
    <property type="entry name" value="Trp_repressor/repl_initiator"/>
</dbReference>
<dbReference type="Proteomes" id="UP000190080">
    <property type="component" value="Unassembled WGS sequence"/>
</dbReference>
<accession>A0A1V4IHC3</accession>
<feature type="domain" description="Transposase IS200-like" evidence="1">
    <location>
        <begin position="9"/>
        <end position="123"/>
    </location>
</feature>
<dbReference type="GO" id="GO:0043565">
    <property type="term" value="F:sequence-specific DNA binding"/>
    <property type="evidence" value="ECO:0007669"/>
    <property type="project" value="InterPro"/>
</dbReference>
<name>A0A1V4IHC3_9CLOT</name>
<dbReference type="PANTHER" id="PTHR34322:SF2">
    <property type="entry name" value="TRANSPOSASE IS200-LIKE DOMAIN-CONTAINING PROTEIN"/>
    <property type="match status" value="1"/>
</dbReference>
<dbReference type="Pfam" id="PF01797">
    <property type="entry name" value="Y1_Tnp"/>
    <property type="match status" value="1"/>
</dbReference>
<proteinExistence type="predicted"/>
<dbReference type="InterPro" id="IPR002686">
    <property type="entry name" value="Transposase_17"/>
</dbReference>
<keyword evidence="3" id="KW-1185">Reference proteome</keyword>
<dbReference type="PANTHER" id="PTHR34322">
    <property type="entry name" value="TRANSPOSASE, Y1_TNP DOMAIN-CONTAINING"/>
    <property type="match status" value="1"/>
</dbReference>
<gene>
    <name evidence="2" type="ORF">CLORY_33350</name>
</gene>